<dbReference type="Proteomes" id="UP000294200">
    <property type="component" value="Unassembled WGS sequence"/>
</dbReference>
<organism evidence="1 2">
    <name type="scientific">Paraburkholderia steynii</name>
    <dbReference type="NCBI Taxonomy" id="1245441"/>
    <lineage>
        <taxon>Bacteria</taxon>
        <taxon>Pseudomonadati</taxon>
        <taxon>Pseudomonadota</taxon>
        <taxon>Betaproteobacteria</taxon>
        <taxon>Burkholderiales</taxon>
        <taxon>Burkholderiaceae</taxon>
        <taxon>Paraburkholderia</taxon>
    </lineage>
</organism>
<comment type="caution">
    <text evidence="1">The sequence shown here is derived from an EMBL/GenBank/DDBJ whole genome shotgun (WGS) entry which is preliminary data.</text>
</comment>
<evidence type="ECO:0000313" key="1">
    <source>
        <dbReference type="EMBL" id="TCG06886.1"/>
    </source>
</evidence>
<accession>A0A4R0X9B9</accession>
<keyword evidence="2" id="KW-1185">Reference proteome</keyword>
<name>A0A4R0X9B9_9BURK</name>
<protein>
    <submittedName>
        <fullName evidence="1">Uncharacterized protein</fullName>
    </submittedName>
</protein>
<dbReference type="AlphaFoldDB" id="A0A4R0X9B9"/>
<dbReference type="EMBL" id="MWML01000087">
    <property type="protein sequence ID" value="TCG06886.1"/>
    <property type="molecule type" value="Genomic_DNA"/>
</dbReference>
<reference evidence="1 2" key="1">
    <citation type="submission" date="2017-02" db="EMBL/GenBank/DDBJ databases">
        <title>Paraburkholderia sophoroidis sp. nov. and Paraburkholderia steynii sp. nov. rhizobial symbionts of the fynbos legume Hypocalyptus sophoroides.</title>
        <authorList>
            <person name="Steenkamp E.T."/>
            <person name="Beukes C.W."/>
            <person name="Van Zyl E."/>
            <person name="Avontuur J."/>
            <person name="Chan W.Y."/>
            <person name="Hassen A."/>
            <person name="Palmer M."/>
            <person name="Mthombeni L."/>
            <person name="Phalane F."/>
            <person name="Sereme K."/>
            <person name="Venter S.N."/>
        </authorList>
    </citation>
    <scope>NUCLEOTIDE SEQUENCE [LARGE SCALE GENOMIC DNA]</scope>
    <source>
        <strain evidence="1 2">HC1.1ba</strain>
    </source>
</reference>
<evidence type="ECO:0000313" key="2">
    <source>
        <dbReference type="Proteomes" id="UP000294200"/>
    </source>
</evidence>
<gene>
    <name evidence="1" type="ORF">BZM27_23170</name>
</gene>
<sequence>MSTLGRWPIVSYFAASHPPARAALVVKILLSSIGWVTRPIAQLVHQRTIEADFVDAGENFACGGGHDATHARIYVHNHHIARAAAIASRTPPRKRAMRSPL</sequence>
<proteinExistence type="predicted"/>